<evidence type="ECO:0000313" key="4">
    <source>
        <dbReference type="EMBL" id="KIH90872.1"/>
    </source>
</evidence>
<feature type="region of interest" description="Disordered" evidence="2">
    <location>
        <begin position="1880"/>
        <end position="1953"/>
    </location>
</feature>
<dbReference type="RefSeq" id="XP_040618882.1">
    <property type="nucleotide sequence ID" value="XM_040758332.1"/>
</dbReference>
<feature type="compositionally biased region" description="Basic and acidic residues" evidence="2">
    <location>
        <begin position="233"/>
        <end position="242"/>
    </location>
</feature>
<comment type="caution">
    <text evidence="4">The sequence shown here is derived from an EMBL/GenBank/DDBJ whole genome shotgun (WGS) entry which is preliminary data.</text>
</comment>
<feature type="compositionally biased region" description="Low complexity" evidence="2">
    <location>
        <begin position="250"/>
        <end position="264"/>
    </location>
</feature>
<sequence length="2194" mass="233014">MPVASVISLPPTVPDVEVARPRKRVSLASAEPKVPEDSSCTAPQPAALLPPFVPVVPAVHSPTSPPTVAAPAVPDAPETPQKRDTAVAGTALTPPSTPASSASSAPTVETPTKTGAATLAATGTELTPPSTPASVATAPSPITDDDPPAKEKILSTEEGRPNRKPILKPNSILKLKSALKRRPAVTFAPEASTTGSDEGPEQTTQPTSKKRNQSFVEDDCKSSATRRPRKRVSFAEDVKSAEDDIEVELPAPTEAPAQTEAPAPVEVHTPAEDPAPAPKRPPKRAAEPFAPGPITITKSMNAKLDISAVRPRKMHRMRAVDFFPSASLQTAESGQPAVDNTDAAPTLTKVESQAPLCPVEEEATPGPALATNTGLFATPTVKMARATRAFPPRQFSISADKAAESISELPKLPELPELPELKLPKSFRHPHKKPKQQKKKQGDLPDPLYDVSDLITTLTAHPDRRFVALTERMHLLTLSEPTGFTTGLNAPNANGNGVAAPATSNPFGAPSGNPFKAASPAPTAPAFGSAVSSTPTSSAAAPANPFQAAINANPSPAFGTATAQPVASPFANPTASTPSPFQTTQPSSRGTSPNPFTALSQQPAPAAASPIGSTPTPAAASPFGNTPAPASTSPFGKTQMPATTATGLSGFQQTPATTGFGQPTSQATGFGQPTSASNPFGQPVPTATAFGQPTTFGASSQPSPNPFMASSNPTPTPSVSPFSGTTHTTPTANPAAAKNTAKKSVHFNLDPVSSQPTQTNGSGKPKPSLATSSTRFSSQPTLSAAPKEPQSDYAQKIMAQLQKDRLKPPQWPADPGNPANASALEAFWVSYGNYRDKVRNSLVKAGLIDDPKVRKRLDEAIDFKGICDEMCPEFEKIERIQQHNVMMAEKSESPDGTMWPSPSLMVKALTRSSAGQEAPLPMDVRTVTALKRTLDHLIDDVLGDDSRLPAVHNFLWDRTRAIRRDFIFHSNMSEDEMLQQIYCLETITRFHATSLHLLSQKGFAPEGFDQRQEREQLSKALLSLLQAYDDCKDRHITCRNECEFRAYFILLNAHDPNFQHKVAEWGMELWYASDDVQTAMTLAQAMQSIWDWRGPIKPTTPTTTALGAFATFFRIIESPQISYTMACVAEMHFVHVRRGILRNMTRAYARARDSPKDLTIQALNDMLRFDTVDEAWDFVIENKLEFSSDDKTTAYLVLDKAVTISSMPIAQSFSQNLVERKRAGRSLPETLHNTVYEDPSKAPHLVTAPTATKDSDLFVSQSQAQVNTAPTQNVSKPTTSFPATNSSTSILGPAAPSTTPASAPSIFSQAPTASSSTPAPAASIFSQLNSGADKKAATPSLFQKTPAADSKANATSTVPAASTSVFTSPFSTTPTSSPAKTNSSFTTGAPKAVSNIFDTSKPPATAAPAASIFSQPPTAVSSTSSAPAASVLSQPPPASSTSFSALFPASSTSAVADNKSTTAASPAAQSNPLPTASAAKKAEEKSSVLDATTKPSTSLGQSATTPATSALAPTAQPAKAPTQKPVSPPPPPAPKADLMGNFTKWFVLGDNGILGEFKEAFVEHLVRQTYEQFQRDEEERIKREEDEKSWAEALRFKTYNLRVKFFYRWRQIARERALDRRARQARDELKAYRAAKRAEQRAAAEKAAADEREKAAEARRMGSKEVKFLEELGYYGDFGASSRKRKASVGGVGDVGGVGGVDGLDGGPDASRARSVSLSVVEPHQAASAALSPLQQQLQQGDEPPRRTRLPVRSIKEGISHTVSRAKELLSSRATSNGSSDMQYTRRHRGSIGSIGSIDGASISGDSLRSVRSSFSPDGTKFAYYRRSIPGKSRAKSFFTRVPSGTDLTAAADATTPPKKMTNFMRYSKKNNFGFGNTTGSSVSGSAQGSGMSGAGGIEKANRWSSPGIRARPLSTARPATATMSPSPSSHASFSTSVAGSGVGGLSQSGGSKVKSSYWRLRAMGMVQMPNKQYLHESLALPMLQDGKRFPGVGNYGLPPVPTWQDADSAAKKDERQLVGTGDGRPFAINDDANNTDNVNEVNDDDEDEDESAESRARRYAEERMRRTSVTPSRKRMFSSGDGQDGTIGATASNAARRPATATAIAATAAAAASLTSPPGAKKARVSASPNNNISNSGSSSNNNNYNNYSSSTLSEAERIIQEMREMADAMDKDRDWYREQTELMKSGTSAWDE</sequence>
<dbReference type="Pfam" id="PF03399">
    <property type="entry name" value="SAC3_GANP"/>
    <property type="match status" value="1"/>
</dbReference>
<feature type="compositionally biased region" description="Low complexity" evidence="2">
    <location>
        <begin position="1915"/>
        <end position="1940"/>
    </location>
</feature>
<feature type="compositionally biased region" description="Low complexity" evidence="2">
    <location>
        <begin position="1415"/>
        <end position="1431"/>
    </location>
</feature>
<dbReference type="InterPro" id="IPR005062">
    <property type="entry name" value="SAC3/GANP/THP3_conserved"/>
</dbReference>
<feature type="domain" description="SAC3/GANP/THP3 conserved" evidence="3">
    <location>
        <begin position="870"/>
        <end position="1187"/>
    </location>
</feature>
<feature type="compositionally biased region" description="Low complexity" evidence="2">
    <location>
        <begin position="2030"/>
        <end position="2041"/>
    </location>
</feature>
<dbReference type="GO" id="GO:0070390">
    <property type="term" value="C:transcription export complex 2"/>
    <property type="evidence" value="ECO:0007669"/>
    <property type="project" value="TreeGrafter"/>
</dbReference>
<feature type="compositionally biased region" description="Polar residues" evidence="2">
    <location>
        <begin position="751"/>
        <end position="762"/>
    </location>
</feature>
<accession>A0A0C2J176</accession>
<feature type="compositionally biased region" description="Polar residues" evidence="2">
    <location>
        <begin position="769"/>
        <end position="782"/>
    </location>
</feature>
<proteinExistence type="predicted"/>
<evidence type="ECO:0000313" key="5">
    <source>
        <dbReference type="Proteomes" id="UP000031575"/>
    </source>
</evidence>
<feature type="compositionally biased region" description="Low complexity" evidence="2">
    <location>
        <begin position="710"/>
        <end position="739"/>
    </location>
</feature>
<feature type="compositionally biased region" description="Low complexity" evidence="2">
    <location>
        <begin position="1713"/>
        <end position="1740"/>
    </location>
</feature>
<dbReference type="GeneID" id="63673253"/>
<evidence type="ECO:0000259" key="3">
    <source>
        <dbReference type="Pfam" id="PF03399"/>
    </source>
</evidence>
<gene>
    <name evidence="4" type="ORF">SPBR_00011</name>
</gene>
<feature type="region of interest" description="Disordered" evidence="2">
    <location>
        <begin position="1264"/>
        <end position="1320"/>
    </location>
</feature>
<name>A0A0C2J176_9PEZI</name>
<feature type="compositionally biased region" description="Polar residues" evidence="2">
    <location>
        <begin position="561"/>
        <end position="595"/>
    </location>
</feature>
<reference evidence="4 5" key="1">
    <citation type="journal article" date="2014" name="BMC Genomics">
        <title>Comparative genomics of the major fungal agents of human and animal Sporotrichosis: Sporothrix schenckii and Sporothrix brasiliensis.</title>
        <authorList>
            <person name="Teixeira M.M."/>
            <person name="de Almeida L.G."/>
            <person name="Kubitschek-Barreira P."/>
            <person name="Alves F.L."/>
            <person name="Kioshima E.S."/>
            <person name="Abadio A.K."/>
            <person name="Fernandes L."/>
            <person name="Derengowski L.S."/>
            <person name="Ferreira K.S."/>
            <person name="Souza R.C."/>
            <person name="Ruiz J.C."/>
            <person name="de Andrade N.C."/>
            <person name="Paes H.C."/>
            <person name="Nicola A.M."/>
            <person name="Albuquerque P."/>
            <person name="Gerber A.L."/>
            <person name="Martins V.P."/>
            <person name="Peconick L.D."/>
            <person name="Neto A.V."/>
            <person name="Chaucanez C.B."/>
            <person name="Silva P.A."/>
            <person name="Cunha O.L."/>
            <person name="de Oliveira F.F."/>
            <person name="dos Santos T.C."/>
            <person name="Barros A.L."/>
            <person name="Soares M.A."/>
            <person name="de Oliveira L.M."/>
            <person name="Marini M.M."/>
            <person name="Villalobos-Duno H."/>
            <person name="Cunha M.M."/>
            <person name="de Hoog S."/>
            <person name="da Silveira J.F."/>
            <person name="Henrissat B."/>
            <person name="Nino-Vega G.A."/>
            <person name="Cisalpino P.S."/>
            <person name="Mora-Montes H.M."/>
            <person name="Almeida S.R."/>
            <person name="Stajich J.E."/>
            <person name="Lopes-Bezerra L.M."/>
            <person name="Vasconcelos A.T."/>
            <person name="Felipe M.S."/>
        </authorList>
    </citation>
    <scope>NUCLEOTIDE SEQUENCE [LARGE SCALE GENOMIC DNA]</scope>
    <source>
        <strain evidence="4 5">5110</strain>
    </source>
</reference>
<feature type="compositionally biased region" description="Low complexity" evidence="2">
    <location>
        <begin position="529"/>
        <end position="541"/>
    </location>
</feature>
<dbReference type="InterPro" id="IPR045107">
    <property type="entry name" value="SAC3/GANP/THP3"/>
</dbReference>
<feature type="compositionally biased region" description="Low complexity" evidence="2">
    <location>
        <begin position="1364"/>
        <end position="1384"/>
    </location>
</feature>
<feature type="compositionally biased region" description="Polar residues" evidence="2">
    <location>
        <begin position="1458"/>
        <end position="1474"/>
    </location>
</feature>
<feature type="compositionally biased region" description="Low complexity" evidence="2">
    <location>
        <begin position="1293"/>
        <end position="1320"/>
    </location>
</feature>
<feature type="compositionally biased region" description="Polar residues" evidence="2">
    <location>
        <begin position="689"/>
        <end position="702"/>
    </location>
</feature>
<dbReference type="Gene3D" id="1.25.40.990">
    <property type="match status" value="1"/>
</dbReference>
<feature type="region of interest" description="Disordered" evidence="2">
    <location>
        <begin position="510"/>
        <end position="541"/>
    </location>
</feature>
<dbReference type="EMBL" id="AWTV01000008">
    <property type="protein sequence ID" value="KIH90872.1"/>
    <property type="molecule type" value="Genomic_DNA"/>
</dbReference>
<dbReference type="Proteomes" id="UP000031575">
    <property type="component" value="Unassembled WGS sequence"/>
</dbReference>
<feature type="compositionally biased region" description="Low complexity" evidence="2">
    <location>
        <begin position="88"/>
        <end position="141"/>
    </location>
</feature>
<feature type="compositionally biased region" description="Polar residues" evidence="2">
    <location>
        <begin position="628"/>
        <end position="680"/>
    </location>
</feature>
<evidence type="ECO:0000256" key="1">
    <source>
        <dbReference type="SAM" id="Coils"/>
    </source>
</evidence>
<keyword evidence="5" id="KW-1185">Reference proteome</keyword>
<feature type="region of interest" description="Disordered" evidence="2">
    <location>
        <begin position="422"/>
        <end position="446"/>
    </location>
</feature>
<dbReference type="GO" id="GO:0006406">
    <property type="term" value="P:mRNA export from nucleus"/>
    <property type="evidence" value="ECO:0007669"/>
    <property type="project" value="TreeGrafter"/>
</dbReference>
<feature type="compositionally biased region" description="Low complexity" evidence="2">
    <location>
        <begin position="1501"/>
        <end position="1525"/>
    </location>
</feature>
<feature type="compositionally biased region" description="Acidic residues" evidence="2">
    <location>
        <begin position="2042"/>
        <end position="2052"/>
    </location>
</feature>
<feature type="compositionally biased region" description="Polar residues" evidence="2">
    <location>
        <begin position="1489"/>
        <end position="1500"/>
    </location>
</feature>
<feature type="compositionally biased region" description="Low complexity" evidence="2">
    <location>
        <begin position="597"/>
        <end position="622"/>
    </location>
</feature>
<feature type="compositionally biased region" description="Low complexity" evidence="2">
    <location>
        <begin position="1880"/>
        <end position="1890"/>
    </location>
</feature>
<feature type="region of interest" description="Disordered" evidence="2">
    <location>
        <begin position="1415"/>
        <end position="1442"/>
    </location>
</feature>
<feature type="compositionally biased region" description="Polar residues" evidence="2">
    <location>
        <begin position="191"/>
        <end position="207"/>
    </location>
</feature>
<organism evidence="4 5">
    <name type="scientific">Sporothrix brasiliensis 5110</name>
    <dbReference type="NCBI Taxonomy" id="1398154"/>
    <lineage>
        <taxon>Eukaryota</taxon>
        <taxon>Fungi</taxon>
        <taxon>Dikarya</taxon>
        <taxon>Ascomycota</taxon>
        <taxon>Pezizomycotina</taxon>
        <taxon>Sordariomycetes</taxon>
        <taxon>Sordariomycetidae</taxon>
        <taxon>Ophiostomatales</taxon>
        <taxon>Ophiostomataceae</taxon>
        <taxon>Sporothrix</taxon>
    </lineage>
</organism>
<feature type="region of interest" description="Disordered" evidence="2">
    <location>
        <begin position="56"/>
        <end position="294"/>
    </location>
</feature>
<feature type="region of interest" description="Disordered" evidence="2">
    <location>
        <begin position="1364"/>
        <end position="1387"/>
    </location>
</feature>
<dbReference type="PANTHER" id="PTHR12436:SF3">
    <property type="entry name" value="GERMINAL-CENTER ASSOCIATED NUCLEAR PROTEIN"/>
    <property type="match status" value="1"/>
</dbReference>
<dbReference type="PANTHER" id="PTHR12436">
    <property type="entry name" value="80 KDA MCM3-ASSOCIATED PROTEIN"/>
    <property type="match status" value="1"/>
</dbReference>
<feature type="compositionally biased region" description="Low complexity" evidence="2">
    <location>
        <begin position="2090"/>
        <end position="2152"/>
    </location>
</feature>
<feature type="compositionally biased region" description="Basic and acidic residues" evidence="2">
    <location>
        <begin position="2053"/>
        <end position="2066"/>
    </location>
</feature>
<protein>
    <submittedName>
        <fullName evidence="4">Leucine permease transcriptional regulator</fullName>
    </submittedName>
</protein>
<feature type="compositionally biased region" description="Polar residues" evidence="2">
    <location>
        <begin position="1264"/>
        <end position="1290"/>
    </location>
</feature>
<feature type="compositionally biased region" description="Gly residues" evidence="2">
    <location>
        <begin position="1697"/>
        <end position="1706"/>
    </location>
</feature>
<feature type="compositionally biased region" description="Basic and acidic residues" evidence="2">
    <location>
        <begin position="147"/>
        <end position="161"/>
    </location>
</feature>
<keyword evidence="1" id="KW-0175">Coiled coil</keyword>
<feature type="compositionally biased region" description="Low complexity" evidence="2">
    <location>
        <begin position="56"/>
        <end position="79"/>
    </location>
</feature>
<feature type="region of interest" description="Disordered" evidence="2">
    <location>
        <begin position="1458"/>
        <end position="1537"/>
    </location>
</feature>
<feature type="compositionally biased region" description="Basic residues" evidence="2">
    <location>
        <begin position="425"/>
        <end position="439"/>
    </location>
</feature>
<feature type="region of interest" description="Disordered" evidence="2">
    <location>
        <begin position="560"/>
        <end position="791"/>
    </location>
</feature>
<feature type="region of interest" description="Disordered" evidence="2">
    <location>
        <begin position="1697"/>
        <end position="1748"/>
    </location>
</feature>
<feature type="region of interest" description="Disordered" evidence="2">
    <location>
        <begin position="1994"/>
        <end position="2153"/>
    </location>
</feature>
<dbReference type="OrthoDB" id="264795at2759"/>
<dbReference type="VEuPathDB" id="FungiDB:SPBR_00011"/>
<evidence type="ECO:0000256" key="2">
    <source>
        <dbReference type="SAM" id="MobiDB-lite"/>
    </source>
</evidence>
<feature type="coiled-coil region" evidence="1">
    <location>
        <begin position="1615"/>
        <end position="1661"/>
    </location>
</feature>
<dbReference type="HOGENOM" id="CLU_001323_1_1_1"/>
<dbReference type="GO" id="GO:0005737">
    <property type="term" value="C:cytoplasm"/>
    <property type="evidence" value="ECO:0007669"/>
    <property type="project" value="TreeGrafter"/>
</dbReference>